<proteinExistence type="predicted"/>
<keyword evidence="2" id="KW-1185">Reference proteome</keyword>
<name>A0A7R8V0P2_HERIL</name>
<gene>
    <name evidence="1" type="ORF">HERILL_LOCUS13153</name>
</gene>
<organism evidence="1 2">
    <name type="scientific">Hermetia illucens</name>
    <name type="common">Black soldier fly</name>
    <dbReference type="NCBI Taxonomy" id="343691"/>
    <lineage>
        <taxon>Eukaryota</taxon>
        <taxon>Metazoa</taxon>
        <taxon>Ecdysozoa</taxon>
        <taxon>Arthropoda</taxon>
        <taxon>Hexapoda</taxon>
        <taxon>Insecta</taxon>
        <taxon>Pterygota</taxon>
        <taxon>Neoptera</taxon>
        <taxon>Endopterygota</taxon>
        <taxon>Diptera</taxon>
        <taxon>Brachycera</taxon>
        <taxon>Stratiomyomorpha</taxon>
        <taxon>Stratiomyidae</taxon>
        <taxon>Hermetiinae</taxon>
        <taxon>Hermetia</taxon>
    </lineage>
</organism>
<protein>
    <submittedName>
        <fullName evidence="1">Uncharacterized protein</fullName>
    </submittedName>
</protein>
<dbReference type="Proteomes" id="UP000594454">
    <property type="component" value="Chromosome 5"/>
</dbReference>
<dbReference type="InParanoid" id="A0A7R8V0P2"/>
<reference evidence="1 2" key="1">
    <citation type="submission" date="2020-11" db="EMBL/GenBank/DDBJ databases">
        <authorList>
            <person name="Wallbank WR R."/>
            <person name="Pardo Diaz C."/>
            <person name="Kozak K."/>
            <person name="Martin S."/>
            <person name="Jiggins C."/>
            <person name="Moest M."/>
            <person name="Warren A I."/>
            <person name="Generalovic N T."/>
            <person name="Byers J.R.P. K."/>
            <person name="Montejo-Kovacevich G."/>
            <person name="Yen C E."/>
        </authorList>
    </citation>
    <scope>NUCLEOTIDE SEQUENCE [LARGE SCALE GENOMIC DNA]</scope>
</reference>
<accession>A0A7R8V0P2</accession>
<evidence type="ECO:0000313" key="2">
    <source>
        <dbReference type="Proteomes" id="UP000594454"/>
    </source>
</evidence>
<evidence type="ECO:0000313" key="1">
    <source>
        <dbReference type="EMBL" id="CAD7090686.1"/>
    </source>
</evidence>
<dbReference type="EMBL" id="LR899013">
    <property type="protein sequence ID" value="CAD7090686.1"/>
    <property type="molecule type" value="Genomic_DNA"/>
</dbReference>
<sequence length="124" mass="13836">MNCQLYERGVDGDSNLSECRMFMKRVSKFVVLEKAEELLNFGVKLVREEFRQYAGAVLFRFDESETIVIMIAVSNMEKVLLVRCYRSFVSAGHGTGSGHLGSKSAVFGGRAGRDSGSLPEVKFR</sequence>
<dbReference type="AlphaFoldDB" id="A0A7R8V0P2"/>